<gene>
    <name evidence="2" type="primary">33</name>
    <name evidence="2" type="ORF">SEA_TYPHA_33</name>
</gene>
<dbReference type="GeneID" id="63743022"/>
<feature type="transmembrane region" description="Helical" evidence="1">
    <location>
        <begin position="65"/>
        <end position="83"/>
    </location>
</feature>
<keyword evidence="1" id="KW-1133">Transmembrane helix</keyword>
<evidence type="ECO:0000313" key="3">
    <source>
        <dbReference type="Proteomes" id="UP000294565"/>
    </source>
</evidence>
<protein>
    <submittedName>
        <fullName evidence="2">Holin</fullName>
    </submittedName>
</protein>
<name>A0A482J6K0_9CAUD</name>
<dbReference type="Proteomes" id="UP000294565">
    <property type="component" value="Segment"/>
</dbReference>
<sequence>MNILDLRSGDDVRRFLHVALPGIAALLVTVSVLTTELAPLVVSTVLTIADSVLSRVNTTDKVRKWFYPLMGAAALGLLALGHYLNTETAQWLAIVPILLGGGVGAANTNSSADPTTAG</sequence>
<keyword evidence="1" id="KW-0812">Transmembrane</keyword>
<dbReference type="RefSeq" id="YP_010049702.1">
    <property type="nucleotide sequence ID" value="NC_054393.1"/>
</dbReference>
<organism evidence="2 3">
    <name type="scientific">Mycobacterium phage Typha</name>
    <dbReference type="NCBI Taxonomy" id="2517971"/>
    <lineage>
        <taxon>Viruses</taxon>
        <taxon>Duplodnaviria</taxon>
        <taxon>Heunggongvirae</taxon>
        <taxon>Uroviricota</taxon>
        <taxon>Caudoviricetes</taxon>
        <taxon>Typhavirus</taxon>
        <taxon>Typhavirus typha</taxon>
    </lineage>
</organism>
<dbReference type="EMBL" id="MK494099">
    <property type="protein sequence ID" value="QBP29690.1"/>
    <property type="molecule type" value="Genomic_DNA"/>
</dbReference>
<proteinExistence type="predicted"/>
<feature type="transmembrane region" description="Helical" evidence="1">
    <location>
        <begin position="89"/>
        <end position="106"/>
    </location>
</feature>
<reference evidence="2 3" key="1">
    <citation type="submission" date="2019-02" db="EMBL/GenBank/DDBJ databases">
        <authorList>
            <person name="Kanzanas C."/>
            <person name="Smith M.A."/>
            <person name="Zack K.M."/>
            <person name="Garlena R.A."/>
            <person name="Russell D.A."/>
            <person name="Pope W.H."/>
            <person name="Jacobs-Sera D."/>
            <person name="Hatfull G.F."/>
        </authorList>
    </citation>
    <scope>NUCLEOTIDE SEQUENCE [LARGE SCALE GENOMIC DNA]</scope>
</reference>
<evidence type="ECO:0000256" key="1">
    <source>
        <dbReference type="SAM" id="Phobius"/>
    </source>
</evidence>
<dbReference type="KEGG" id="vg:63743022"/>
<evidence type="ECO:0000313" key="2">
    <source>
        <dbReference type="EMBL" id="QBP29690.1"/>
    </source>
</evidence>
<accession>A0A482J6K0</accession>
<keyword evidence="3" id="KW-1185">Reference proteome</keyword>
<feature type="transmembrane region" description="Helical" evidence="1">
    <location>
        <begin position="12"/>
        <end position="31"/>
    </location>
</feature>
<keyword evidence="1" id="KW-0472">Membrane</keyword>
<dbReference type="Pfam" id="PF23809">
    <property type="entry name" value="Phage_holin_9"/>
    <property type="match status" value="1"/>
</dbReference>
<dbReference type="InterPro" id="IPR056390">
    <property type="entry name" value="Holin_phage"/>
</dbReference>